<gene>
    <name evidence="8" type="ORF">CWI78_08665</name>
</gene>
<dbReference type="Gene3D" id="3.40.50.150">
    <property type="entry name" value="Vaccinia Virus protein VP39"/>
    <property type="match status" value="1"/>
</dbReference>
<dbReference type="InterPro" id="IPR029063">
    <property type="entry name" value="SAM-dependent_MTases_sf"/>
</dbReference>
<reference evidence="9" key="1">
    <citation type="journal article" date="2018" name="Front. Microbiol.">
        <title>Genome-Based Analysis Reveals the Taxonomy and Diversity of the Family Idiomarinaceae.</title>
        <authorList>
            <person name="Liu Y."/>
            <person name="Lai Q."/>
            <person name="Shao Z."/>
        </authorList>
    </citation>
    <scope>NUCLEOTIDE SEQUENCE [LARGE SCALE GENOMIC DNA]</scope>
    <source>
        <strain evidence="9">R22</strain>
    </source>
</reference>
<organism evidence="8 9">
    <name type="scientific">Idiomarina ramblicola</name>
    <dbReference type="NCBI Taxonomy" id="263724"/>
    <lineage>
        <taxon>Bacteria</taxon>
        <taxon>Pseudomonadati</taxon>
        <taxon>Pseudomonadota</taxon>
        <taxon>Gammaproteobacteria</taxon>
        <taxon>Alteromonadales</taxon>
        <taxon>Idiomarinaceae</taxon>
        <taxon>Idiomarina</taxon>
    </lineage>
</organism>
<comment type="caution">
    <text evidence="8">The sequence shown here is derived from an EMBL/GenBank/DDBJ whole genome shotgun (WGS) entry which is preliminary data.</text>
</comment>
<keyword evidence="6" id="KW-0949">S-adenosyl-L-methionine</keyword>
<dbReference type="EMBL" id="PIQC01000006">
    <property type="protein sequence ID" value="RUO68284.1"/>
    <property type="molecule type" value="Genomic_DNA"/>
</dbReference>
<keyword evidence="5 8" id="KW-0808">Transferase</keyword>
<dbReference type="PANTHER" id="PTHR23417">
    <property type="entry name" value="3-DEOXY-D-MANNO-OCTULOSONIC-ACID TRANSFERASE/TRNA GUANINE-N 7 - -METHYLTRANSFERASE"/>
    <property type="match status" value="1"/>
</dbReference>
<comment type="catalytic activity">
    <reaction evidence="1">
        <text>guanosine(46) in tRNA + S-adenosyl-L-methionine = N(7)-methylguanosine(46) in tRNA + S-adenosyl-L-homocysteine</text>
        <dbReference type="Rhea" id="RHEA:42708"/>
        <dbReference type="Rhea" id="RHEA-COMP:10188"/>
        <dbReference type="Rhea" id="RHEA-COMP:10189"/>
        <dbReference type="ChEBI" id="CHEBI:57856"/>
        <dbReference type="ChEBI" id="CHEBI:59789"/>
        <dbReference type="ChEBI" id="CHEBI:74269"/>
        <dbReference type="ChEBI" id="CHEBI:74480"/>
        <dbReference type="EC" id="2.1.1.33"/>
    </reaction>
</comment>
<keyword evidence="4 8" id="KW-0489">Methyltransferase</keyword>
<protein>
    <recommendedName>
        <fullName evidence="3">tRNA (guanine(46)-N(7))-methyltransferase</fullName>
        <ecNumber evidence="3">2.1.1.33</ecNumber>
    </recommendedName>
</protein>
<evidence type="ECO:0000256" key="4">
    <source>
        <dbReference type="ARBA" id="ARBA00022603"/>
    </source>
</evidence>
<dbReference type="GO" id="GO:0043527">
    <property type="term" value="C:tRNA methyltransferase complex"/>
    <property type="evidence" value="ECO:0007669"/>
    <property type="project" value="TreeGrafter"/>
</dbReference>
<dbReference type="SUPFAM" id="SSF53335">
    <property type="entry name" value="S-adenosyl-L-methionine-dependent methyltransferases"/>
    <property type="match status" value="1"/>
</dbReference>
<dbReference type="Pfam" id="PF02390">
    <property type="entry name" value="Methyltransf_4"/>
    <property type="match status" value="1"/>
</dbReference>
<dbReference type="AlphaFoldDB" id="A0A432YY06"/>
<evidence type="ECO:0000313" key="8">
    <source>
        <dbReference type="EMBL" id="RUO68284.1"/>
    </source>
</evidence>
<proteinExistence type="predicted"/>
<dbReference type="RefSeq" id="WP_126782224.1">
    <property type="nucleotide sequence ID" value="NZ_PIQC01000006.1"/>
</dbReference>
<dbReference type="PROSITE" id="PS51625">
    <property type="entry name" value="SAM_MT_TRMB"/>
    <property type="match status" value="1"/>
</dbReference>
<name>A0A432YY06_9GAMM</name>
<evidence type="ECO:0000256" key="7">
    <source>
        <dbReference type="ARBA" id="ARBA00022694"/>
    </source>
</evidence>
<evidence type="ECO:0000313" key="9">
    <source>
        <dbReference type="Proteomes" id="UP000288058"/>
    </source>
</evidence>
<evidence type="ECO:0000256" key="1">
    <source>
        <dbReference type="ARBA" id="ARBA00000142"/>
    </source>
</evidence>
<accession>A0A432YY06</accession>
<dbReference type="PANTHER" id="PTHR23417:SF14">
    <property type="entry name" value="PENTACOTRIPEPTIDE-REPEAT REGION OF PRORP DOMAIN-CONTAINING PROTEIN"/>
    <property type="match status" value="1"/>
</dbReference>
<evidence type="ECO:0000256" key="2">
    <source>
        <dbReference type="ARBA" id="ARBA00003015"/>
    </source>
</evidence>
<dbReference type="Proteomes" id="UP000288058">
    <property type="component" value="Unassembled WGS sequence"/>
</dbReference>
<comment type="function">
    <text evidence="2">Catalyzes the formation of N(7)-methylguanine at position 46 (m7G46) in tRNA.</text>
</comment>
<evidence type="ECO:0000256" key="3">
    <source>
        <dbReference type="ARBA" id="ARBA00011977"/>
    </source>
</evidence>
<keyword evidence="7" id="KW-0819">tRNA processing</keyword>
<evidence type="ECO:0000256" key="5">
    <source>
        <dbReference type="ARBA" id="ARBA00022679"/>
    </source>
</evidence>
<keyword evidence="9" id="KW-1185">Reference proteome</keyword>
<dbReference type="OrthoDB" id="9809889at2"/>
<dbReference type="GO" id="GO:0008176">
    <property type="term" value="F:tRNA (guanine(46)-N7)-methyltransferase activity"/>
    <property type="evidence" value="ECO:0007669"/>
    <property type="project" value="UniProtKB-EC"/>
</dbReference>
<dbReference type="CDD" id="cd02440">
    <property type="entry name" value="AdoMet_MTases"/>
    <property type="match status" value="1"/>
</dbReference>
<sequence length="224" mass="25488">MQQARPVTTNQNGPHEDTEAAVRRHLQSEFLKPIQAHNQQAFDEINTQVESWGGPIILDSCCGVGESTAKLAELHPQAMVIGVDKSAHRVDRHSHYQTSENGQRYWVVRADLNDFWRLANRANWQPQKHCIFYPNPWPKSAHLARRWHGSPVWKDVVALGGTLQMRSNWSLYLLEVAQALKVSGHYADISLLADDADPITPFERKYKNSGQALWQLHANLSKEP</sequence>
<dbReference type="EC" id="2.1.1.33" evidence="3"/>
<evidence type="ECO:0000256" key="6">
    <source>
        <dbReference type="ARBA" id="ARBA00022691"/>
    </source>
</evidence>
<dbReference type="InterPro" id="IPR003358">
    <property type="entry name" value="tRNA_(Gua-N-7)_MeTrfase_Trmb"/>
</dbReference>